<protein>
    <submittedName>
        <fullName evidence="7">Haloacid dehalogenase</fullName>
    </submittedName>
</protein>
<evidence type="ECO:0000256" key="1">
    <source>
        <dbReference type="ARBA" id="ARBA00001946"/>
    </source>
</evidence>
<dbReference type="InterPro" id="IPR010023">
    <property type="entry name" value="KdsC_fam"/>
</dbReference>
<dbReference type="GO" id="GO:0008781">
    <property type="term" value="F:N-acylneuraminate cytidylyltransferase activity"/>
    <property type="evidence" value="ECO:0007669"/>
    <property type="project" value="TreeGrafter"/>
</dbReference>
<accession>A0A8D5JEM0</accession>
<dbReference type="PANTHER" id="PTHR21485:SF6">
    <property type="entry name" value="N-ACYLNEURAMINATE CYTIDYLYLTRANSFERASE-RELATED"/>
    <property type="match status" value="1"/>
</dbReference>
<dbReference type="NCBIfam" id="TIGR01670">
    <property type="entry name" value="KdsC-phosphatas"/>
    <property type="match status" value="1"/>
</dbReference>
<dbReference type="InterPro" id="IPR050793">
    <property type="entry name" value="CMP-NeuNAc_synthase"/>
</dbReference>
<dbReference type="Proteomes" id="UP000826725">
    <property type="component" value="Chromosome"/>
</dbReference>
<proteinExistence type="inferred from homology"/>
<dbReference type="GO" id="GO:0046872">
    <property type="term" value="F:metal ion binding"/>
    <property type="evidence" value="ECO:0007669"/>
    <property type="project" value="UniProtKB-KW"/>
</dbReference>
<reference evidence="7" key="1">
    <citation type="submission" date="2020-09" db="EMBL/GenBank/DDBJ databases">
        <title>Desulfogranum mesoprofundum gen. nov., sp. nov., a novel mesophilic, sulfate-reducing chemolithoautotroph isolated from a deep-sea hydrothermal vent chimney in the Suiyo Seamount.</title>
        <authorList>
            <person name="Hashimoto Y."/>
            <person name="Nakagawa S."/>
        </authorList>
    </citation>
    <scope>NUCLEOTIDE SEQUENCE</scope>
    <source>
        <strain evidence="7">KT2</strain>
    </source>
</reference>
<evidence type="ECO:0000256" key="3">
    <source>
        <dbReference type="ARBA" id="ARBA00011881"/>
    </source>
</evidence>
<dbReference type="PIRSF" id="PIRSF006118">
    <property type="entry name" value="KDO8-P_Ptase"/>
    <property type="match status" value="1"/>
</dbReference>
<gene>
    <name evidence="7" type="primary">kdsC</name>
    <name evidence="7" type="ORF">DGMP_33810</name>
</gene>
<evidence type="ECO:0000256" key="6">
    <source>
        <dbReference type="ARBA" id="ARBA00022842"/>
    </source>
</evidence>
<dbReference type="AlphaFoldDB" id="A0A8D5JEM0"/>
<evidence type="ECO:0000256" key="2">
    <source>
        <dbReference type="ARBA" id="ARBA00005893"/>
    </source>
</evidence>
<dbReference type="FunFam" id="3.40.50.1000:FF:000029">
    <property type="entry name" value="3-deoxy-D-manno-octulosonate 8-phosphate phosphatase KdsC"/>
    <property type="match status" value="1"/>
</dbReference>
<evidence type="ECO:0000313" key="7">
    <source>
        <dbReference type="EMBL" id="BCL62688.1"/>
    </source>
</evidence>
<keyword evidence="4" id="KW-0479">Metal-binding</keyword>
<keyword evidence="8" id="KW-1185">Reference proteome</keyword>
<sequence>MARKRGTPQTDPYRMRALARAKEIKLLLLDVDGVLTDATLLYSDGSGESKSFHTKDGFGLRLLREAGISTGIITARKSEVVQRRAVELKMDYIHQGAIDKNNAFREIRKQSGLKPFEIAYMGDDWLDLVLLLQVGLAVAPADAEPEVLEAVHFITKRDGGHGAVRDCCNLLLESRDSLSKLLQKYKTR</sequence>
<evidence type="ECO:0000256" key="5">
    <source>
        <dbReference type="ARBA" id="ARBA00022801"/>
    </source>
</evidence>
<dbReference type="SFLD" id="SFLDS00003">
    <property type="entry name" value="Haloacid_Dehalogenase"/>
    <property type="match status" value="1"/>
</dbReference>
<name>A0A8D5JEM0_9BACT</name>
<evidence type="ECO:0000256" key="4">
    <source>
        <dbReference type="ARBA" id="ARBA00022723"/>
    </source>
</evidence>
<dbReference type="SFLD" id="SFLDG01138">
    <property type="entry name" value="C1.6.2:_Deoxy-d-mannose-octulo"/>
    <property type="match status" value="1"/>
</dbReference>
<comment type="subunit">
    <text evidence="3">Homotetramer.</text>
</comment>
<comment type="similarity">
    <text evidence="2">Belongs to the KdsC family.</text>
</comment>
<dbReference type="SFLD" id="SFLDG01136">
    <property type="entry name" value="C1.6:_Phosphoserine_Phosphatas"/>
    <property type="match status" value="1"/>
</dbReference>
<dbReference type="KEGG" id="dbk:DGMP_33810"/>
<dbReference type="Pfam" id="PF08282">
    <property type="entry name" value="Hydrolase_3"/>
    <property type="match status" value="1"/>
</dbReference>
<keyword evidence="5" id="KW-0378">Hydrolase</keyword>
<comment type="cofactor">
    <cofactor evidence="1">
        <name>Mg(2+)</name>
        <dbReference type="ChEBI" id="CHEBI:18420"/>
    </cofactor>
</comment>
<keyword evidence="6" id="KW-0460">Magnesium</keyword>
<dbReference type="GO" id="GO:0016788">
    <property type="term" value="F:hydrolase activity, acting on ester bonds"/>
    <property type="evidence" value="ECO:0007669"/>
    <property type="project" value="InterPro"/>
</dbReference>
<dbReference type="EMBL" id="AP024086">
    <property type="protein sequence ID" value="BCL62688.1"/>
    <property type="molecule type" value="Genomic_DNA"/>
</dbReference>
<dbReference type="PANTHER" id="PTHR21485">
    <property type="entry name" value="HAD SUPERFAMILY MEMBERS CMAS AND KDSC"/>
    <property type="match status" value="1"/>
</dbReference>
<organism evidence="7 8">
    <name type="scientific">Desulfomarina profundi</name>
    <dbReference type="NCBI Taxonomy" id="2772557"/>
    <lineage>
        <taxon>Bacteria</taxon>
        <taxon>Pseudomonadati</taxon>
        <taxon>Thermodesulfobacteriota</taxon>
        <taxon>Desulfobulbia</taxon>
        <taxon>Desulfobulbales</taxon>
        <taxon>Desulfobulbaceae</taxon>
        <taxon>Desulfomarina</taxon>
    </lineage>
</organism>
<evidence type="ECO:0000313" key="8">
    <source>
        <dbReference type="Proteomes" id="UP000826725"/>
    </source>
</evidence>